<dbReference type="Proteomes" id="UP000674416">
    <property type="component" value="Unassembled WGS sequence"/>
</dbReference>
<evidence type="ECO:0000313" key="3">
    <source>
        <dbReference type="Proteomes" id="UP000674416"/>
    </source>
</evidence>
<comment type="caution">
    <text evidence="2">The sequence shown here is derived from an EMBL/GenBank/DDBJ whole genome shotgun (WGS) entry which is preliminary data.</text>
</comment>
<organism evidence="2 3">
    <name type="scientific">Bacillus capparidis</name>
    <dbReference type="NCBI Taxonomy" id="1840411"/>
    <lineage>
        <taxon>Bacteria</taxon>
        <taxon>Bacillati</taxon>
        <taxon>Bacillota</taxon>
        <taxon>Bacilli</taxon>
        <taxon>Bacillales</taxon>
        <taxon>Bacillaceae</taxon>
        <taxon>Bacillus</taxon>
    </lineage>
</organism>
<sequence>MLSGLAVSLFYEIIQFTTALGSFDVDDLILNVTGAALGFLPVKAVLSIRQRQSK</sequence>
<keyword evidence="3" id="KW-1185">Reference proteome</keyword>
<evidence type="ECO:0000259" key="1">
    <source>
        <dbReference type="Pfam" id="PF04892"/>
    </source>
</evidence>
<protein>
    <submittedName>
        <fullName evidence="2">Glycopeptide antibiotics resistance protein</fullName>
    </submittedName>
</protein>
<dbReference type="InterPro" id="IPR006976">
    <property type="entry name" value="VanZ-like"/>
</dbReference>
<name>A0ABS4CZD1_9BACI</name>
<proteinExistence type="predicted"/>
<accession>A0ABS4CZD1</accession>
<feature type="domain" description="VanZ-like" evidence="1">
    <location>
        <begin position="2"/>
        <end position="42"/>
    </location>
</feature>
<reference evidence="2 3" key="1">
    <citation type="submission" date="2021-01" db="EMBL/GenBank/DDBJ databases">
        <title>Genomic Encyclopedia of Type Strains, Phase IV (KMG-IV): sequencing the most valuable type-strain genomes for metagenomic binning, comparative biology and taxonomic classification.</title>
        <authorList>
            <person name="Goeker M."/>
        </authorList>
    </citation>
    <scope>NUCLEOTIDE SEQUENCE [LARGE SCALE GENOMIC DNA]</scope>
    <source>
        <strain evidence="2 3">DSM 103394</strain>
    </source>
</reference>
<dbReference type="EMBL" id="JAFDST010000003">
    <property type="protein sequence ID" value="MBP1082746.1"/>
    <property type="molecule type" value="Genomic_DNA"/>
</dbReference>
<gene>
    <name evidence="2" type="ORF">JOC74_003249</name>
</gene>
<evidence type="ECO:0000313" key="2">
    <source>
        <dbReference type="EMBL" id="MBP1082746.1"/>
    </source>
</evidence>
<dbReference type="Pfam" id="PF04892">
    <property type="entry name" value="VanZ"/>
    <property type="match status" value="1"/>
</dbReference>